<accession>A0ABW8ATC1</accession>
<comment type="subcellular location">
    <subcellularLocation>
        <location evidence="1">Cell inner membrane</location>
    </subcellularLocation>
</comment>
<dbReference type="PANTHER" id="PTHR30606">
    <property type="entry name" value="LIPID A BIOSYNTHESIS LAUROYL ACYLTRANSFERASE"/>
    <property type="match status" value="1"/>
</dbReference>
<keyword evidence="8" id="KW-1185">Reference proteome</keyword>
<evidence type="ECO:0000256" key="2">
    <source>
        <dbReference type="ARBA" id="ARBA00022475"/>
    </source>
</evidence>
<evidence type="ECO:0000313" key="7">
    <source>
        <dbReference type="EMBL" id="MFI7588846.1"/>
    </source>
</evidence>
<evidence type="ECO:0000256" key="1">
    <source>
        <dbReference type="ARBA" id="ARBA00004533"/>
    </source>
</evidence>
<dbReference type="Proteomes" id="UP001612915">
    <property type="component" value="Unassembled WGS sequence"/>
</dbReference>
<dbReference type="NCBIfam" id="NF005919">
    <property type="entry name" value="PRK07920.1"/>
    <property type="match status" value="1"/>
</dbReference>
<reference evidence="7 8" key="1">
    <citation type="submission" date="2024-10" db="EMBL/GenBank/DDBJ databases">
        <title>The Natural Products Discovery Center: Release of the First 8490 Sequenced Strains for Exploring Actinobacteria Biosynthetic Diversity.</title>
        <authorList>
            <person name="Kalkreuter E."/>
            <person name="Kautsar S.A."/>
            <person name="Yang D."/>
            <person name="Bader C.D."/>
            <person name="Teijaro C.N."/>
            <person name="Fluegel L."/>
            <person name="Davis C.M."/>
            <person name="Simpson J.R."/>
            <person name="Lauterbach L."/>
            <person name="Steele A.D."/>
            <person name="Gui C."/>
            <person name="Meng S."/>
            <person name="Li G."/>
            <person name="Viehrig K."/>
            <person name="Ye F."/>
            <person name="Su P."/>
            <person name="Kiefer A.F."/>
            <person name="Nichols A."/>
            <person name="Cepeda A.J."/>
            <person name="Yan W."/>
            <person name="Fan B."/>
            <person name="Jiang Y."/>
            <person name="Adhikari A."/>
            <person name="Zheng C.-J."/>
            <person name="Schuster L."/>
            <person name="Cowan T.M."/>
            <person name="Smanski M.J."/>
            <person name="Chevrette M.G."/>
            <person name="De Carvalho L.P.S."/>
            <person name="Shen B."/>
        </authorList>
    </citation>
    <scope>NUCLEOTIDE SEQUENCE [LARGE SCALE GENOMIC DNA]</scope>
    <source>
        <strain evidence="7 8">NPDC049639</strain>
    </source>
</reference>
<evidence type="ECO:0000256" key="3">
    <source>
        <dbReference type="ARBA" id="ARBA00022519"/>
    </source>
</evidence>
<dbReference type="Pfam" id="PF03279">
    <property type="entry name" value="Lip_A_acyltrans"/>
    <property type="match status" value="1"/>
</dbReference>
<keyword evidence="5" id="KW-0472">Membrane</keyword>
<keyword evidence="6 7" id="KW-0012">Acyltransferase</keyword>
<dbReference type="GO" id="GO:0016746">
    <property type="term" value="F:acyltransferase activity"/>
    <property type="evidence" value="ECO:0007669"/>
    <property type="project" value="UniProtKB-KW"/>
</dbReference>
<dbReference type="RefSeq" id="WP_398283598.1">
    <property type="nucleotide sequence ID" value="NZ_JBITLV010000006.1"/>
</dbReference>
<protein>
    <submittedName>
        <fullName evidence="7">Phosphatidylinositol mannoside acyltransferase</fullName>
    </submittedName>
</protein>
<dbReference type="CDD" id="cd07984">
    <property type="entry name" value="LPLAT_LABLAT-like"/>
    <property type="match status" value="1"/>
</dbReference>
<evidence type="ECO:0000256" key="4">
    <source>
        <dbReference type="ARBA" id="ARBA00022679"/>
    </source>
</evidence>
<name>A0ABW8ATC1_9ACTN</name>
<dbReference type="EMBL" id="JBITLV010000006">
    <property type="protein sequence ID" value="MFI7588846.1"/>
    <property type="molecule type" value="Genomic_DNA"/>
</dbReference>
<proteinExistence type="predicted"/>
<comment type="caution">
    <text evidence="7">The sequence shown here is derived from an EMBL/GenBank/DDBJ whole genome shotgun (WGS) entry which is preliminary data.</text>
</comment>
<organism evidence="7 8">
    <name type="scientific">Spongisporangium articulatum</name>
    <dbReference type="NCBI Taxonomy" id="3362603"/>
    <lineage>
        <taxon>Bacteria</taxon>
        <taxon>Bacillati</taxon>
        <taxon>Actinomycetota</taxon>
        <taxon>Actinomycetes</taxon>
        <taxon>Kineosporiales</taxon>
        <taxon>Kineosporiaceae</taxon>
        <taxon>Spongisporangium</taxon>
    </lineage>
</organism>
<gene>
    <name evidence="7" type="ORF">ACIB24_17415</name>
</gene>
<dbReference type="PANTHER" id="PTHR30606:SF10">
    <property type="entry name" value="PHOSPHATIDYLINOSITOL MANNOSIDE ACYLTRANSFERASE"/>
    <property type="match status" value="1"/>
</dbReference>
<sequence length="306" mass="33895">MMERLVLLGYTAGWRLVRLLPERAAYRLFELIADVAWWRRGPGVRRLEANLARAVPDADEARLRELSRAGMRSYLRYWCESFRLPSWSRARIVEGKRLVGREHLDAALAAGRGVVGFLGHLGNWDHAGAWSGLEYAKVTTVAERLRPEELFDAFVAYREQLGMEILALTPRSGSTGGEDVFARLKGTLEGGGFVPLLADRDLTHSGVSVQLLGEEASVAAGPAALALATGAVLLPVMLHYEQVRPGPSGWRSVFVVHPPVPEPADGTREEKLQAMTQACADRLSETVRAHPADWHMLQKVFTRDLR</sequence>
<keyword evidence="3" id="KW-0997">Cell inner membrane</keyword>
<keyword evidence="4" id="KW-0808">Transferase</keyword>
<evidence type="ECO:0000256" key="6">
    <source>
        <dbReference type="ARBA" id="ARBA00023315"/>
    </source>
</evidence>
<evidence type="ECO:0000256" key="5">
    <source>
        <dbReference type="ARBA" id="ARBA00023136"/>
    </source>
</evidence>
<keyword evidence="2" id="KW-1003">Cell membrane</keyword>
<dbReference type="InterPro" id="IPR004960">
    <property type="entry name" value="LipA_acyltrans"/>
</dbReference>
<evidence type="ECO:0000313" key="8">
    <source>
        <dbReference type="Proteomes" id="UP001612915"/>
    </source>
</evidence>